<evidence type="ECO:0000256" key="2">
    <source>
        <dbReference type="SAM" id="SignalP"/>
    </source>
</evidence>
<name>A0A6B9MHN4_PLADU</name>
<dbReference type="EMBL" id="MN537870">
    <property type="protein sequence ID" value="QHC34062.1"/>
    <property type="molecule type" value="mRNA"/>
</dbReference>
<organism evidence="3">
    <name type="scientific">Platynereis dumerilii</name>
    <name type="common">Dumeril's clam worm</name>
    <dbReference type="NCBI Taxonomy" id="6359"/>
    <lineage>
        <taxon>Eukaryota</taxon>
        <taxon>Metazoa</taxon>
        <taxon>Spiralia</taxon>
        <taxon>Lophotrochozoa</taxon>
        <taxon>Annelida</taxon>
        <taxon>Polychaeta</taxon>
        <taxon>Errantia</taxon>
        <taxon>Phyllodocida</taxon>
        <taxon>Nereididae</taxon>
        <taxon>Platynereis</taxon>
    </lineage>
</organism>
<feature type="region of interest" description="Disordered" evidence="1">
    <location>
        <begin position="56"/>
        <end position="75"/>
    </location>
</feature>
<sequence>MQNCSWVSCLLALATAWLTLSALLTPVSSQAYHFSNGWMPGKRSSLPLTNLRQVSRQLSQMTSSSPSSSDPRSDLSFCRTQPQVFELIMTIIQAEMDRLQLLCSSETQDSTDDMETKKNSLLAWLKGKQNFGYED</sequence>
<dbReference type="AlphaFoldDB" id="A0A6B9MHN4"/>
<evidence type="ECO:0000256" key="1">
    <source>
        <dbReference type="SAM" id="MobiDB-lite"/>
    </source>
</evidence>
<feature type="chain" id="PRO_5025379124" evidence="2">
    <location>
        <begin position="30"/>
        <end position="135"/>
    </location>
</feature>
<evidence type="ECO:0000313" key="3">
    <source>
        <dbReference type="EMBL" id="QHC34062.1"/>
    </source>
</evidence>
<protein>
    <submittedName>
        <fullName evidence="3">Preprocorazonin1/preprogonadotropin release hormone-like 1</fullName>
    </submittedName>
</protein>
<keyword evidence="2" id="KW-0732">Signal</keyword>
<proteinExistence type="evidence at transcript level"/>
<feature type="signal peptide" evidence="2">
    <location>
        <begin position="1"/>
        <end position="29"/>
    </location>
</feature>
<accession>A0A6B9MHN4</accession>
<reference evidence="3" key="1">
    <citation type="journal article" date="2019" name="Proc. Natl. Acad. Sci. U.S.A.">
        <title>Corazonin signaling integrates energy homeostasis and lunar phase to regulate aspects of growth and sexual maturation in Platynereis.</title>
        <authorList>
            <person name="Andreatta G."/>
            <person name="Broyart C."/>
            <person name="Borghgraef C."/>
            <person name="Vadiwala K."/>
            <person name="Kozin V."/>
            <person name="Polo A."/>
            <person name="Bileck A."/>
            <person name="Beets I."/>
            <person name="Schoofs L."/>
            <person name="Gerner C."/>
            <person name="Raible F."/>
        </authorList>
    </citation>
    <scope>NUCLEOTIDE SEQUENCE</scope>
</reference>